<sequence length="327" mass="34110">MSTGLGPMPGTDPGESASVVLGELGEAPHHPFLAQLPARGPGADPTGRAGALLVDLALDLQPSGWRFTDHPGRDQFRARTFLRNDLDALAEAADGFTGDLVVPVPGPWSLLAAVELPRGERSVIDPGARRDVTESLAVGIETHLADVARLVPGASRTVLLEEPSLSAVLEGRLPTASGYGSLRAVDAAEVRQGLRTVVEAVCRSGATPVLRLAPDGPFALAREAGAAGVAVDVTHVEDAGWESLATGIEAGVTLWAGVVPVDRRPPVGDVVRVLEQRWRRLGLVLPSLADVVVTPVGGLQRLDPATVRSFLGRLREVQDATTEVAQG</sequence>
<keyword evidence="2" id="KW-1185">Reference proteome</keyword>
<protein>
    <submittedName>
        <fullName evidence="1">Methionine synthase</fullName>
    </submittedName>
</protein>
<name>A0ABV5LMQ7_9ACTN</name>
<reference evidence="1 2" key="1">
    <citation type="submission" date="2024-09" db="EMBL/GenBank/DDBJ databases">
        <authorList>
            <person name="Sun Q."/>
            <person name="Mori K."/>
        </authorList>
    </citation>
    <scope>NUCLEOTIDE SEQUENCE [LARGE SCALE GENOMIC DNA]</scope>
    <source>
        <strain evidence="1 2">TISTR 1856</strain>
    </source>
</reference>
<dbReference type="EMBL" id="JBHMDM010000001">
    <property type="protein sequence ID" value="MFB9375380.1"/>
    <property type="molecule type" value="Genomic_DNA"/>
</dbReference>
<gene>
    <name evidence="1" type="ORF">ACFFVI_00200</name>
</gene>
<evidence type="ECO:0000313" key="2">
    <source>
        <dbReference type="Proteomes" id="UP001589748"/>
    </source>
</evidence>
<dbReference type="Gene3D" id="3.20.20.210">
    <property type="match status" value="1"/>
</dbReference>
<dbReference type="SUPFAM" id="SSF51726">
    <property type="entry name" value="UROD/MetE-like"/>
    <property type="match status" value="1"/>
</dbReference>
<dbReference type="RefSeq" id="WP_380136407.1">
    <property type="nucleotide sequence ID" value="NZ_JBHLUI010000006.1"/>
</dbReference>
<comment type="caution">
    <text evidence="1">The sequence shown here is derived from an EMBL/GenBank/DDBJ whole genome shotgun (WGS) entry which is preliminary data.</text>
</comment>
<organism evidence="1 2">
    <name type="scientific">Kineococcus gynurae</name>
    <dbReference type="NCBI Taxonomy" id="452979"/>
    <lineage>
        <taxon>Bacteria</taxon>
        <taxon>Bacillati</taxon>
        <taxon>Actinomycetota</taxon>
        <taxon>Actinomycetes</taxon>
        <taxon>Kineosporiales</taxon>
        <taxon>Kineosporiaceae</taxon>
        <taxon>Kineococcus</taxon>
    </lineage>
</organism>
<proteinExistence type="predicted"/>
<evidence type="ECO:0000313" key="1">
    <source>
        <dbReference type="EMBL" id="MFB9375380.1"/>
    </source>
</evidence>
<dbReference type="InterPro" id="IPR038071">
    <property type="entry name" value="UROD/MetE-like_sf"/>
</dbReference>
<dbReference type="Proteomes" id="UP001589748">
    <property type="component" value="Unassembled WGS sequence"/>
</dbReference>
<accession>A0ABV5LMQ7</accession>